<comment type="caution">
    <text evidence="1">The sequence shown here is derived from an EMBL/GenBank/DDBJ whole genome shotgun (WGS) entry which is preliminary data.</text>
</comment>
<protein>
    <submittedName>
        <fullName evidence="1">Uncharacterized protein</fullName>
    </submittedName>
</protein>
<dbReference type="Proteomes" id="UP001597076">
    <property type="component" value="Unassembled WGS sequence"/>
</dbReference>
<gene>
    <name evidence="1" type="ORF">ACFR99_15195</name>
</gene>
<evidence type="ECO:0000313" key="2">
    <source>
        <dbReference type="Proteomes" id="UP001597076"/>
    </source>
</evidence>
<dbReference type="RefSeq" id="WP_390288856.1">
    <property type="nucleotide sequence ID" value="NZ_JBHUDI010000009.1"/>
</dbReference>
<sequence length="57" mass="6775">MDRSTPEPIEEPPYEVSFPERDLEETVGQKEFIVELRDEDDETLRRYRRYASSVPDG</sequence>
<dbReference type="AlphaFoldDB" id="A0ABD6BL62"/>
<organism evidence="1 2">
    <name type="scientific">Haloarchaeobius amylolyticus</name>
    <dbReference type="NCBI Taxonomy" id="1198296"/>
    <lineage>
        <taxon>Archaea</taxon>
        <taxon>Methanobacteriati</taxon>
        <taxon>Methanobacteriota</taxon>
        <taxon>Stenosarchaea group</taxon>
        <taxon>Halobacteria</taxon>
        <taxon>Halobacteriales</taxon>
        <taxon>Halorubellaceae</taxon>
        <taxon>Haloarchaeobius</taxon>
    </lineage>
</organism>
<reference evidence="1 2" key="1">
    <citation type="journal article" date="2019" name="Int. J. Syst. Evol. Microbiol.">
        <title>The Global Catalogue of Microorganisms (GCM) 10K type strain sequencing project: providing services to taxonomists for standard genome sequencing and annotation.</title>
        <authorList>
            <consortium name="The Broad Institute Genomics Platform"/>
            <consortium name="The Broad Institute Genome Sequencing Center for Infectious Disease"/>
            <person name="Wu L."/>
            <person name="Ma J."/>
        </authorList>
    </citation>
    <scope>NUCLEOTIDE SEQUENCE [LARGE SCALE GENOMIC DNA]</scope>
    <source>
        <strain evidence="1 2">CGMCC 1.12230</strain>
    </source>
</reference>
<evidence type="ECO:0000313" key="1">
    <source>
        <dbReference type="EMBL" id="MFD1564883.1"/>
    </source>
</evidence>
<keyword evidence="2" id="KW-1185">Reference proteome</keyword>
<proteinExistence type="predicted"/>
<accession>A0ABD6BL62</accession>
<dbReference type="EMBL" id="JBHUDI010000009">
    <property type="protein sequence ID" value="MFD1564883.1"/>
    <property type="molecule type" value="Genomic_DNA"/>
</dbReference>
<name>A0ABD6BL62_9EURY</name>